<reference evidence="1 2" key="1">
    <citation type="submission" date="2019-05" db="EMBL/GenBank/DDBJ databases">
        <title>Genomes sequences of two Nocardia cyriacigeorgica environmental isolates, type strains Nocardia asteroides ATCC 19247 and Nocardia cyriacigeorgica DSM 44484.</title>
        <authorList>
            <person name="Vautrin F."/>
            <person name="Bergeron E."/>
            <person name="Dubost A."/>
            <person name="Abrouk D."/>
            <person name="Rodriguez Nava V."/>
            <person name="Pujic P."/>
        </authorList>
    </citation>
    <scope>NUCLEOTIDE SEQUENCE [LARGE SCALE GENOMIC DNA]</scope>
    <source>
        <strain evidence="1 2">EML 446</strain>
    </source>
</reference>
<organism evidence="1 2">
    <name type="scientific">Nocardia cyriacigeorgica</name>
    <dbReference type="NCBI Taxonomy" id="135487"/>
    <lineage>
        <taxon>Bacteria</taxon>
        <taxon>Bacillati</taxon>
        <taxon>Actinomycetota</taxon>
        <taxon>Actinomycetes</taxon>
        <taxon>Mycobacteriales</taxon>
        <taxon>Nocardiaceae</taxon>
        <taxon>Nocardia</taxon>
    </lineage>
</organism>
<proteinExistence type="predicted"/>
<gene>
    <name evidence="1" type="ORF">FEK34_28145</name>
</gene>
<dbReference type="Proteomes" id="UP000306378">
    <property type="component" value="Unassembled WGS sequence"/>
</dbReference>
<sequence>MSADEIRAAAVEAVARAQRAVDLAAYPQREDGTPREDWAAMPDWARDMYLTDVAPLVDALAEAGLLPTGVEWVARNTAGGGIVRSHRRAAESDRDHMRLVPRPSVWDDEVPAEEFSRIERRYVTDWQEVTE</sequence>
<dbReference type="EMBL" id="VBUT01000014">
    <property type="protein sequence ID" value="TLF72897.1"/>
    <property type="molecule type" value="Genomic_DNA"/>
</dbReference>
<dbReference type="RefSeq" id="WP_138452781.1">
    <property type="nucleotide sequence ID" value="NZ_VBUT01000014.1"/>
</dbReference>
<accession>A0A5R8NED7</accession>
<evidence type="ECO:0000313" key="1">
    <source>
        <dbReference type="EMBL" id="TLF72897.1"/>
    </source>
</evidence>
<protein>
    <submittedName>
        <fullName evidence="1">Uncharacterized protein</fullName>
    </submittedName>
</protein>
<name>A0A5R8NED7_9NOCA</name>
<dbReference type="AlphaFoldDB" id="A0A5R8NED7"/>
<comment type="caution">
    <text evidence="1">The sequence shown here is derived from an EMBL/GenBank/DDBJ whole genome shotgun (WGS) entry which is preliminary data.</text>
</comment>
<evidence type="ECO:0000313" key="2">
    <source>
        <dbReference type="Proteomes" id="UP000306378"/>
    </source>
</evidence>